<dbReference type="RefSeq" id="XP_030648561.1">
    <property type="nucleotide sequence ID" value="XM_030792701.1"/>
</dbReference>
<organism evidence="3 4">
    <name type="scientific">Chanos chanos</name>
    <name type="common">Milkfish</name>
    <name type="synonym">Mugil chanos</name>
    <dbReference type="NCBI Taxonomy" id="29144"/>
    <lineage>
        <taxon>Eukaryota</taxon>
        <taxon>Metazoa</taxon>
        <taxon>Chordata</taxon>
        <taxon>Craniata</taxon>
        <taxon>Vertebrata</taxon>
        <taxon>Euteleostomi</taxon>
        <taxon>Actinopterygii</taxon>
        <taxon>Neopterygii</taxon>
        <taxon>Teleostei</taxon>
        <taxon>Ostariophysi</taxon>
        <taxon>Gonorynchiformes</taxon>
        <taxon>Chanidae</taxon>
        <taxon>Chanos</taxon>
    </lineage>
</organism>
<accession>A0A6J2WWG5</accession>
<dbReference type="InterPro" id="IPR018797">
    <property type="entry name" value="FAM98"/>
</dbReference>
<dbReference type="Pfam" id="PF10239">
    <property type="entry name" value="DUF2465"/>
    <property type="match status" value="1"/>
</dbReference>
<comment type="similarity">
    <text evidence="1">Belongs to the FAM98 family.</text>
</comment>
<dbReference type="GeneID" id="115828645"/>
<evidence type="ECO:0000256" key="2">
    <source>
        <dbReference type="SAM" id="MobiDB-lite"/>
    </source>
</evidence>
<gene>
    <name evidence="4" type="primary">im:7138535</name>
</gene>
<name>A0A6J2WWG5_CHACN</name>
<sequence>MERDIGTVAAIKNLGYQSGVCMRECRCDELPCPLITWLVRELRATCPDIQERTCGTVLIGELRDLLKEMLFPNTSLTTEVLSPVLLNQITEFLVSELQAAHMLKYRESHPQDGNTCSETQKEQRKRKGCAADFEEESPKCGKIEEDEGGGKEQVEEALTQLFKALDLDVSSTLSDAWTEVETRLASLPDGVMPEPLLKTNLNSSQWRKIEQINQTLSKDYECRRQMMMKRFHVTLQSFAWGEKGEERSAAVSSVPPLPSIDSCISVPVLLAVREDQSRILPVKAGPSTAVHKVLMGSVPDRGGRPGEIEPPMPSWSRRSEGGNAERSGRGKFQRREYSGKKKRNKKK</sequence>
<dbReference type="PANTHER" id="PTHR31353">
    <property type="entry name" value="FAM98"/>
    <property type="match status" value="1"/>
</dbReference>
<dbReference type="GO" id="GO:0072669">
    <property type="term" value="C:tRNA-splicing ligase complex"/>
    <property type="evidence" value="ECO:0007669"/>
    <property type="project" value="TreeGrafter"/>
</dbReference>
<reference evidence="4" key="1">
    <citation type="submission" date="2025-08" db="UniProtKB">
        <authorList>
            <consortium name="RefSeq"/>
        </authorList>
    </citation>
    <scope>IDENTIFICATION</scope>
</reference>
<feature type="region of interest" description="Disordered" evidence="2">
    <location>
        <begin position="296"/>
        <end position="347"/>
    </location>
</feature>
<dbReference type="InParanoid" id="A0A6J2WWG5"/>
<proteinExistence type="inferred from homology"/>
<evidence type="ECO:0000313" key="3">
    <source>
        <dbReference type="Proteomes" id="UP000504632"/>
    </source>
</evidence>
<evidence type="ECO:0000256" key="1">
    <source>
        <dbReference type="ARBA" id="ARBA00007218"/>
    </source>
</evidence>
<dbReference type="AlphaFoldDB" id="A0A6J2WWG5"/>
<protein>
    <submittedName>
        <fullName evidence="4">Protein FAM98A</fullName>
    </submittedName>
</protein>
<dbReference type="Proteomes" id="UP000504632">
    <property type="component" value="Chromosome 15"/>
</dbReference>
<evidence type="ECO:0000313" key="4">
    <source>
        <dbReference type="RefSeq" id="XP_030648561.1"/>
    </source>
</evidence>
<dbReference type="PANTHER" id="PTHR31353:SF5">
    <property type="entry name" value="IM:7138535"/>
    <property type="match status" value="1"/>
</dbReference>
<keyword evidence="3" id="KW-1185">Reference proteome</keyword>
<dbReference type="OrthoDB" id="512356at2759"/>